<dbReference type="AlphaFoldDB" id="A0A3B1CP37"/>
<dbReference type="EMBL" id="UOGA01000125">
    <property type="protein sequence ID" value="VAX18497.1"/>
    <property type="molecule type" value="Genomic_DNA"/>
</dbReference>
<sequence length="176" mass="20512">MRFFITFKITLLLAMFAAPIDAYALSDADSKKMFTRLVHSFYENDVDTFWEISSQFEKQMFEKPENVGEWMKNRVATQETYIKVKGVLVFGQARIASEKIDHIDFRFDGPMNAPSRIIVVTAWVNRVIEFDESVPPERRKIDQIAILKIYVTLADENLITFKSDEINFGYTFAKNE</sequence>
<name>A0A3B1CP37_9ZZZZ</name>
<proteinExistence type="predicted"/>
<organism evidence="1">
    <name type="scientific">hydrothermal vent metagenome</name>
    <dbReference type="NCBI Taxonomy" id="652676"/>
    <lineage>
        <taxon>unclassified sequences</taxon>
        <taxon>metagenomes</taxon>
        <taxon>ecological metagenomes</taxon>
    </lineage>
</organism>
<protein>
    <submittedName>
        <fullName evidence="1">Uncharacterized protein</fullName>
    </submittedName>
</protein>
<reference evidence="1" key="1">
    <citation type="submission" date="2018-06" db="EMBL/GenBank/DDBJ databases">
        <authorList>
            <person name="Zhirakovskaya E."/>
        </authorList>
    </citation>
    <scope>NUCLEOTIDE SEQUENCE</scope>
</reference>
<evidence type="ECO:0000313" key="1">
    <source>
        <dbReference type="EMBL" id="VAX18497.1"/>
    </source>
</evidence>
<gene>
    <name evidence="1" type="ORF">MNBD_NITROSPINAE04-50</name>
</gene>
<accession>A0A3B1CP37</accession>